<dbReference type="PANTHER" id="PTHR43257">
    <property type="entry name" value="PYRUVATE DEHYDROGENASE E1 COMPONENT BETA SUBUNIT"/>
    <property type="match status" value="1"/>
</dbReference>
<dbReference type="PANTHER" id="PTHR43257:SF2">
    <property type="entry name" value="PYRUVATE DEHYDROGENASE E1 COMPONENT SUBUNIT BETA"/>
    <property type="match status" value="1"/>
</dbReference>
<dbReference type="Gene3D" id="3.40.50.920">
    <property type="match status" value="1"/>
</dbReference>
<sequence>MLVNYGQAIGDAIKEEMRKDDNVILYGEDVAQMGNIFGITKGILEEFGSDRVKNTPIVETAIIGSAIGAAVTGLRPCVELMYADFSLVAFNELFHCVGKWRYMHGPEFKLPLVVRSAMGSSFGAGAEHSNCLESLYMHATGLTVVSPSCAYDAKGLLKTAIRSDDPVLFFEHKQLYQTKENIPDEEYTIPFGVADIKREGTDVTVIAVGLMVKKTLEAAEILANKGISIEVIDPRTLVPFDKETVFESVRKTHRVVVVEESNKTAGIGAELAAMLQEEMYDELDGPIVRVAALDVPLPYNIALEKFCIPDANKIVSAVESLF</sequence>
<dbReference type="InterPro" id="IPR029061">
    <property type="entry name" value="THDP-binding"/>
</dbReference>
<dbReference type="InterPro" id="IPR009014">
    <property type="entry name" value="Transketo_C/PFOR_II"/>
</dbReference>
<gene>
    <name evidence="5" type="ORF">LY60_03453</name>
</gene>
<keyword evidence="3" id="KW-0786">Thiamine pyrophosphate</keyword>
<keyword evidence="2" id="KW-0560">Oxidoreductase</keyword>
<name>A0A562J1F8_9FIRM</name>
<keyword evidence="6" id="KW-1185">Reference proteome</keyword>
<dbReference type="NCBIfam" id="NF006667">
    <property type="entry name" value="PRK09212.1"/>
    <property type="match status" value="1"/>
</dbReference>
<comment type="cofactor">
    <cofactor evidence="1">
        <name>thiamine diphosphate</name>
        <dbReference type="ChEBI" id="CHEBI:58937"/>
    </cofactor>
</comment>
<dbReference type="CDD" id="cd07036">
    <property type="entry name" value="TPP_PYR_E1-PDHc-beta_like"/>
    <property type="match status" value="1"/>
</dbReference>
<accession>A0A562J1F8</accession>
<evidence type="ECO:0000256" key="2">
    <source>
        <dbReference type="ARBA" id="ARBA00023002"/>
    </source>
</evidence>
<dbReference type="FunFam" id="3.40.50.970:FF:000001">
    <property type="entry name" value="Pyruvate dehydrogenase E1 beta subunit"/>
    <property type="match status" value="1"/>
</dbReference>
<feature type="domain" description="Transketolase-like pyrimidine-binding" evidence="4">
    <location>
        <begin position="3"/>
        <end position="178"/>
    </location>
</feature>
<evidence type="ECO:0000256" key="1">
    <source>
        <dbReference type="ARBA" id="ARBA00001964"/>
    </source>
</evidence>
<evidence type="ECO:0000313" key="5">
    <source>
        <dbReference type="EMBL" id="TWH76977.1"/>
    </source>
</evidence>
<dbReference type="Pfam" id="PF02779">
    <property type="entry name" value="Transket_pyr"/>
    <property type="match status" value="1"/>
</dbReference>
<evidence type="ECO:0000256" key="3">
    <source>
        <dbReference type="ARBA" id="ARBA00023052"/>
    </source>
</evidence>
<dbReference type="EMBL" id="VLKH01000014">
    <property type="protein sequence ID" value="TWH76977.1"/>
    <property type="molecule type" value="Genomic_DNA"/>
</dbReference>
<organism evidence="5 6">
    <name type="scientific">Sedimentibacter saalensis</name>
    <dbReference type="NCBI Taxonomy" id="130788"/>
    <lineage>
        <taxon>Bacteria</taxon>
        <taxon>Bacillati</taxon>
        <taxon>Bacillota</taxon>
        <taxon>Tissierellia</taxon>
        <taxon>Sedimentibacter</taxon>
    </lineage>
</organism>
<dbReference type="RefSeq" id="WP_170226284.1">
    <property type="nucleotide sequence ID" value="NZ_VLKH01000014.1"/>
</dbReference>
<comment type="caution">
    <text evidence="5">The sequence shown here is derived from an EMBL/GenBank/DDBJ whole genome shotgun (WGS) entry which is preliminary data.</text>
</comment>
<evidence type="ECO:0000259" key="4">
    <source>
        <dbReference type="SMART" id="SM00861"/>
    </source>
</evidence>
<keyword evidence="5" id="KW-0670">Pyruvate</keyword>
<dbReference type="SUPFAM" id="SSF52922">
    <property type="entry name" value="TK C-terminal domain-like"/>
    <property type="match status" value="1"/>
</dbReference>
<dbReference type="InterPro" id="IPR005475">
    <property type="entry name" value="Transketolase-like_Pyr-bd"/>
</dbReference>
<protein>
    <submittedName>
        <fullName evidence="5">Pyruvate dehydrogenase E1 component beta subunit</fullName>
    </submittedName>
</protein>
<dbReference type="Proteomes" id="UP000315343">
    <property type="component" value="Unassembled WGS sequence"/>
</dbReference>
<proteinExistence type="predicted"/>
<dbReference type="SMART" id="SM00861">
    <property type="entry name" value="Transket_pyr"/>
    <property type="match status" value="1"/>
</dbReference>
<reference evidence="5 6" key="1">
    <citation type="submission" date="2019-07" db="EMBL/GenBank/DDBJ databases">
        <title>Genomic Encyclopedia of Type Strains, Phase I: the one thousand microbial genomes (KMG-I) project.</title>
        <authorList>
            <person name="Kyrpides N."/>
        </authorList>
    </citation>
    <scope>NUCLEOTIDE SEQUENCE [LARGE SCALE GENOMIC DNA]</scope>
    <source>
        <strain evidence="5 6">DSM 13558</strain>
    </source>
</reference>
<dbReference type="FunFam" id="3.40.50.920:FF:000001">
    <property type="entry name" value="Pyruvate dehydrogenase E1 beta subunit"/>
    <property type="match status" value="1"/>
</dbReference>
<dbReference type="Pfam" id="PF02780">
    <property type="entry name" value="Transketolase_C"/>
    <property type="match status" value="1"/>
</dbReference>
<evidence type="ECO:0000313" key="6">
    <source>
        <dbReference type="Proteomes" id="UP000315343"/>
    </source>
</evidence>
<dbReference type="GO" id="GO:0016491">
    <property type="term" value="F:oxidoreductase activity"/>
    <property type="evidence" value="ECO:0007669"/>
    <property type="project" value="UniProtKB-KW"/>
</dbReference>
<dbReference type="AlphaFoldDB" id="A0A562J1F8"/>
<dbReference type="SUPFAM" id="SSF52518">
    <property type="entry name" value="Thiamin diphosphate-binding fold (THDP-binding)"/>
    <property type="match status" value="1"/>
</dbReference>
<dbReference type="Gene3D" id="3.40.50.970">
    <property type="match status" value="1"/>
</dbReference>
<dbReference type="InterPro" id="IPR033248">
    <property type="entry name" value="Transketolase_C"/>
</dbReference>